<proteinExistence type="predicted"/>
<evidence type="ECO:0000313" key="2">
    <source>
        <dbReference type="EMBL" id="GEA50316.1"/>
    </source>
</evidence>
<dbReference type="InterPro" id="IPR027417">
    <property type="entry name" value="P-loop_NTPase"/>
</dbReference>
<dbReference type="Pfam" id="PF02492">
    <property type="entry name" value="cobW"/>
    <property type="match status" value="1"/>
</dbReference>
<evidence type="ECO:0000313" key="3">
    <source>
        <dbReference type="Proteomes" id="UP000318717"/>
    </source>
</evidence>
<dbReference type="GO" id="GO:0005737">
    <property type="term" value="C:cytoplasm"/>
    <property type="evidence" value="ECO:0007669"/>
    <property type="project" value="TreeGrafter"/>
</dbReference>
<evidence type="ECO:0000259" key="1">
    <source>
        <dbReference type="Pfam" id="PF02492"/>
    </source>
</evidence>
<keyword evidence="3" id="KW-1185">Reference proteome</keyword>
<dbReference type="OrthoDB" id="9808822at2"/>
<dbReference type="RefSeq" id="WP_141344709.1">
    <property type="nucleotide sequence ID" value="NZ_BJLF01000004.1"/>
</dbReference>
<feature type="domain" description="CobW/HypB/UreG nucleotide-binding" evidence="1">
    <location>
        <begin position="12"/>
        <end position="176"/>
    </location>
</feature>
<dbReference type="CDD" id="cd03112">
    <property type="entry name" value="CobW-like"/>
    <property type="match status" value="1"/>
</dbReference>
<dbReference type="Gene3D" id="3.40.50.300">
    <property type="entry name" value="P-loop containing nucleotide triphosphate hydrolases"/>
    <property type="match status" value="1"/>
</dbReference>
<gene>
    <name evidence="2" type="primary">yeiR</name>
    <name evidence="2" type="ORF">VIN01S_11200</name>
</gene>
<dbReference type="Proteomes" id="UP000318717">
    <property type="component" value="Unassembled WGS sequence"/>
</dbReference>
<dbReference type="InterPro" id="IPR051316">
    <property type="entry name" value="Zinc-reg_GTPase_activator"/>
</dbReference>
<dbReference type="EMBL" id="BJLF01000004">
    <property type="protein sequence ID" value="GEA50316.1"/>
    <property type="molecule type" value="Genomic_DNA"/>
</dbReference>
<name>A0A4Y3HTA6_9VIBR</name>
<reference evidence="2 3" key="1">
    <citation type="submission" date="2019-06" db="EMBL/GenBank/DDBJ databases">
        <title>Whole genome shotgun sequence of Vibrio inusitatus NBRC 102082.</title>
        <authorList>
            <person name="Hosoyama A."/>
            <person name="Uohara A."/>
            <person name="Ohji S."/>
            <person name="Ichikawa N."/>
        </authorList>
    </citation>
    <scope>NUCLEOTIDE SEQUENCE [LARGE SCALE GENOMIC DNA]</scope>
    <source>
        <strain evidence="2 3">NBRC 102082</strain>
    </source>
</reference>
<dbReference type="PANTHER" id="PTHR13748">
    <property type="entry name" value="COBW-RELATED"/>
    <property type="match status" value="1"/>
</dbReference>
<dbReference type="PANTHER" id="PTHR13748:SF46">
    <property type="entry name" value="ZINC CHAPERONE YEIR"/>
    <property type="match status" value="1"/>
</dbReference>
<dbReference type="SUPFAM" id="SSF52540">
    <property type="entry name" value="P-loop containing nucleoside triphosphate hydrolases"/>
    <property type="match status" value="1"/>
</dbReference>
<dbReference type="AlphaFoldDB" id="A0A4Y3HTA6"/>
<accession>A0A4Y3HTA6</accession>
<sequence>MNFNKTLISGVPTNIITGFLGVGKTSAIMHLIANKPKNERWAVLVNEFGEIGIDGSLLKGDKTQDGHVYVREVPGGCMCCAAGLPMQIALNQLLSESKPDRLLIEPTGLGHPREVLQVLSTDYYRQILDLQKNITLIDARKLSEQRYTEHETFNQQIAIADTIVGNKHDLYTEEHEQYLLAYMDELGLANTRVIYAEYGVIPFSELQGATQFHDKITQHLFQQQSVKTPPVREQPLPESGLMKAMKKGEGFYSVGWRVSADKVFNRQKLLQLLHEIKAERLKAVFITDSGIFGYNSTTDGLTEYELDECLESRIEIISERKNDMFEEQLLHCLENN</sequence>
<dbReference type="InterPro" id="IPR003495">
    <property type="entry name" value="CobW/HypB/UreG_nucleotide-bd"/>
</dbReference>
<protein>
    <recommendedName>
        <fullName evidence="1">CobW/HypB/UreG nucleotide-binding domain-containing protein</fullName>
    </recommendedName>
</protein>
<organism evidence="2 3">
    <name type="scientific">Vibrio inusitatus NBRC 102082</name>
    <dbReference type="NCBI Taxonomy" id="1219070"/>
    <lineage>
        <taxon>Bacteria</taxon>
        <taxon>Pseudomonadati</taxon>
        <taxon>Pseudomonadota</taxon>
        <taxon>Gammaproteobacteria</taxon>
        <taxon>Vibrionales</taxon>
        <taxon>Vibrionaceae</taxon>
        <taxon>Vibrio</taxon>
    </lineage>
</organism>
<comment type="caution">
    <text evidence="2">The sequence shown here is derived from an EMBL/GenBank/DDBJ whole genome shotgun (WGS) entry which is preliminary data.</text>
</comment>